<organism evidence="1">
    <name type="scientific">Siphoviridae sp. ctKgQ2</name>
    <dbReference type="NCBI Taxonomy" id="2827842"/>
    <lineage>
        <taxon>Viruses</taxon>
        <taxon>Duplodnaviria</taxon>
        <taxon>Heunggongvirae</taxon>
        <taxon>Uroviricota</taxon>
        <taxon>Caudoviricetes</taxon>
    </lineage>
</organism>
<accession>A0A8S5TLS7</accession>
<proteinExistence type="predicted"/>
<reference evidence="1" key="1">
    <citation type="journal article" date="2021" name="Proc. Natl. Acad. Sci. U.S.A.">
        <title>A Catalog of Tens of Thousands of Viruses from Human Metagenomes Reveals Hidden Associations with Chronic Diseases.</title>
        <authorList>
            <person name="Tisza M.J."/>
            <person name="Buck C.B."/>
        </authorList>
    </citation>
    <scope>NUCLEOTIDE SEQUENCE</scope>
    <source>
        <strain evidence="1">CtKgQ2</strain>
    </source>
</reference>
<sequence>MISSNVIKKQNAKMHTRISYPKNKKCHHVHSFRNYLSSQECTGDVGLAPNGP</sequence>
<name>A0A8S5TLS7_9CAUD</name>
<protein>
    <submittedName>
        <fullName evidence="1">Uncharacterized protein</fullName>
    </submittedName>
</protein>
<evidence type="ECO:0000313" key="1">
    <source>
        <dbReference type="EMBL" id="DAF64245.1"/>
    </source>
</evidence>
<dbReference type="EMBL" id="BK032853">
    <property type="protein sequence ID" value="DAF64245.1"/>
    <property type="molecule type" value="Genomic_DNA"/>
</dbReference>